<keyword evidence="4" id="KW-1185">Reference proteome</keyword>
<dbReference type="EMBL" id="JAIWQS010000007">
    <property type="protein sequence ID" value="KAJ8759249.1"/>
    <property type="molecule type" value="Genomic_DNA"/>
</dbReference>
<dbReference type="PROSITE" id="PS51354">
    <property type="entry name" value="GLUTAREDOXIN_2"/>
    <property type="match status" value="1"/>
</dbReference>
<dbReference type="AlphaFoldDB" id="A0AAV8SYX2"/>
<evidence type="ECO:0000259" key="2">
    <source>
        <dbReference type="PROSITE" id="PS50186"/>
    </source>
</evidence>
<dbReference type="GO" id="GO:0035556">
    <property type="term" value="P:intracellular signal transduction"/>
    <property type="evidence" value="ECO:0007669"/>
    <property type="project" value="InterPro"/>
</dbReference>
<evidence type="ECO:0000256" key="1">
    <source>
        <dbReference type="SAM" id="MobiDB-lite"/>
    </source>
</evidence>
<comment type="caution">
    <text evidence="3">The sequence shown here is derived from an EMBL/GenBank/DDBJ whole genome shotgun (WGS) entry which is preliminary data.</text>
</comment>
<dbReference type="CDD" id="cd04371">
    <property type="entry name" value="DEP"/>
    <property type="match status" value="1"/>
</dbReference>
<reference evidence="3 4" key="1">
    <citation type="submission" date="2021-09" db="EMBL/GenBank/DDBJ databases">
        <title>Genomic insights and catalytic innovation underlie evolution of tropane alkaloids biosynthesis.</title>
        <authorList>
            <person name="Wang Y.-J."/>
            <person name="Tian T."/>
            <person name="Huang J.-P."/>
            <person name="Huang S.-X."/>
        </authorList>
    </citation>
    <scope>NUCLEOTIDE SEQUENCE [LARGE SCALE GENOMIC DNA]</scope>
    <source>
        <strain evidence="3">KIB-2018</strain>
        <tissue evidence="3">Leaf</tissue>
    </source>
</reference>
<dbReference type="Pfam" id="PF00610">
    <property type="entry name" value="DEP"/>
    <property type="match status" value="1"/>
</dbReference>
<gene>
    <name evidence="3" type="ORF">K2173_006769</name>
</gene>
<evidence type="ECO:0000313" key="3">
    <source>
        <dbReference type="EMBL" id="KAJ8759249.1"/>
    </source>
</evidence>
<accession>A0AAV8SYX2</accession>
<feature type="compositionally biased region" description="Basic and acidic residues" evidence="1">
    <location>
        <begin position="86"/>
        <end position="105"/>
    </location>
</feature>
<dbReference type="Pfam" id="PF04784">
    <property type="entry name" value="DUF547"/>
    <property type="match status" value="1"/>
</dbReference>
<dbReference type="InterPro" id="IPR002109">
    <property type="entry name" value="Glutaredoxin"/>
</dbReference>
<dbReference type="Proteomes" id="UP001159364">
    <property type="component" value="Linkage Group LG07"/>
</dbReference>
<dbReference type="InterPro" id="IPR036388">
    <property type="entry name" value="WH-like_DNA-bd_sf"/>
</dbReference>
<dbReference type="InterPro" id="IPR000591">
    <property type="entry name" value="DEP_dom"/>
</dbReference>
<protein>
    <recommendedName>
        <fullName evidence="2">DEP domain-containing protein</fullName>
    </recommendedName>
</protein>
<dbReference type="PANTHER" id="PTHR46361:SF1">
    <property type="entry name" value="F26K24.21 PROTEIN"/>
    <property type="match status" value="1"/>
</dbReference>
<evidence type="ECO:0000313" key="4">
    <source>
        <dbReference type="Proteomes" id="UP001159364"/>
    </source>
</evidence>
<proteinExistence type="predicted"/>
<feature type="region of interest" description="Disordered" evidence="1">
    <location>
        <begin position="60"/>
        <end position="105"/>
    </location>
</feature>
<dbReference type="PROSITE" id="PS50186">
    <property type="entry name" value="DEP"/>
    <property type="match status" value="1"/>
</dbReference>
<dbReference type="SMART" id="SM00049">
    <property type="entry name" value="DEP"/>
    <property type="match status" value="1"/>
</dbReference>
<sequence>MALSIGEANIIPTSGLYPNNINNVNVHFNVNGNIPTTTTRFPLDENLSESIYFSQEDSKIQNFEQSESPRHHQPTSSPDSLKPYYHHQDQEQYQSTREEVEEKEVVGQVTVDEDSTSEMCGNDVQSLPPQKGDFPVEQETHGANELVIQPHSHLPKPEAPPGLVSNENGVVEGPIRSKSFSESLSMDVPSSIGKFFKERSNSLSASIAKRLSSLKEEIVISDQKTRAVNSGITEINISGINVVVRIKNDNELQQETLKGHISFFSRSNCRDCTAVRTFLRQRGLRFVEINVDVYPQREKELIQRTGTSQVPQIFFNEKLFGGLVALNSLRNSGTFDQRLKELLSDKCSGEAPSSPVYGFDDPDEEEPTDEMLAAVRLLRQKLPIQDRLMRMKLVKNCFAGNTMVDFLVHHLDCDRENAVEIGKQMASKHFIHHVFGENDFEDGNHFYRFLEHEPYIPKIFNFRGSTNDNEPKPADVVGRRLYKIMSAILEAYASDDRLHVDYPAISKSEEFRRYVNWAQELQRIDLMELSPNEKLAFFLNLYNAMAIHAVIRLGSPQGAIDRRSFYSDFQYIVGGYSYSLNTIKNGILRNNRRSPYSLVKPFGNGDKRLEVAVPKVNSLIHFGLCNGTRSSPVVRFFTPQGIEAELRYAAREFFQAGGVEVNLEKRTVYLTRIFKWFSVDFGQEKDILMWVIKFLDANKAGLLTHVLGDGGPINIVYQNFDWSVNF</sequence>
<dbReference type="SUPFAM" id="SSF46785">
    <property type="entry name" value="Winged helix' DNA-binding domain"/>
    <property type="match status" value="1"/>
</dbReference>
<dbReference type="CDD" id="cd03027">
    <property type="entry name" value="GRX_DEP"/>
    <property type="match status" value="1"/>
</dbReference>
<dbReference type="Gene3D" id="1.10.10.10">
    <property type="entry name" value="Winged helix-like DNA-binding domain superfamily/Winged helix DNA-binding domain"/>
    <property type="match status" value="1"/>
</dbReference>
<dbReference type="SUPFAM" id="SSF52833">
    <property type="entry name" value="Thioredoxin-like"/>
    <property type="match status" value="1"/>
</dbReference>
<dbReference type="InterPro" id="IPR036249">
    <property type="entry name" value="Thioredoxin-like_sf"/>
</dbReference>
<name>A0AAV8SYX2_9ROSI</name>
<dbReference type="InterPro" id="IPR036390">
    <property type="entry name" value="WH_DNA-bd_sf"/>
</dbReference>
<organism evidence="3 4">
    <name type="scientific">Erythroxylum novogranatense</name>
    <dbReference type="NCBI Taxonomy" id="1862640"/>
    <lineage>
        <taxon>Eukaryota</taxon>
        <taxon>Viridiplantae</taxon>
        <taxon>Streptophyta</taxon>
        <taxon>Embryophyta</taxon>
        <taxon>Tracheophyta</taxon>
        <taxon>Spermatophyta</taxon>
        <taxon>Magnoliopsida</taxon>
        <taxon>eudicotyledons</taxon>
        <taxon>Gunneridae</taxon>
        <taxon>Pentapetalae</taxon>
        <taxon>rosids</taxon>
        <taxon>fabids</taxon>
        <taxon>Malpighiales</taxon>
        <taxon>Erythroxylaceae</taxon>
        <taxon>Erythroxylum</taxon>
    </lineage>
</organism>
<dbReference type="Gene3D" id="3.40.30.10">
    <property type="entry name" value="Glutaredoxin"/>
    <property type="match status" value="1"/>
</dbReference>
<feature type="domain" description="DEP" evidence="2">
    <location>
        <begin position="378"/>
        <end position="451"/>
    </location>
</feature>
<dbReference type="PANTHER" id="PTHR46361">
    <property type="entry name" value="ELECTRON CARRIER/ PROTEIN DISULFIDE OXIDOREDUCTASE"/>
    <property type="match status" value="1"/>
</dbReference>
<dbReference type="InterPro" id="IPR006869">
    <property type="entry name" value="DUF547"/>
</dbReference>
<dbReference type="Pfam" id="PF00462">
    <property type="entry name" value="Glutaredoxin"/>
    <property type="match status" value="1"/>
</dbReference>